<keyword evidence="9" id="KW-1185">Reference proteome</keyword>
<evidence type="ECO:0000259" key="7">
    <source>
        <dbReference type="Pfam" id="PF03328"/>
    </source>
</evidence>
<proteinExistence type="inferred from homology"/>
<keyword evidence="3 6" id="KW-0479">Metal-binding</keyword>
<dbReference type="GO" id="GO:0006107">
    <property type="term" value="P:oxaloacetate metabolic process"/>
    <property type="evidence" value="ECO:0007669"/>
    <property type="project" value="TreeGrafter"/>
</dbReference>
<dbReference type="AlphaFoldDB" id="A0AA42CUL6"/>
<evidence type="ECO:0000256" key="4">
    <source>
        <dbReference type="ARBA" id="ARBA00022842"/>
    </source>
</evidence>
<evidence type="ECO:0000256" key="6">
    <source>
        <dbReference type="PIRSR" id="PIRSR015582-2"/>
    </source>
</evidence>
<evidence type="ECO:0000256" key="3">
    <source>
        <dbReference type="ARBA" id="ARBA00022723"/>
    </source>
</evidence>
<dbReference type="Gene3D" id="3.20.20.60">
    <property type="entry name" value="Phosphoenolpyruvate-binding domains"/>
    <property type="match status" value="1"/>
</dbReference>
<dbReference type="PIRSF" id="PIRSF015582">
    <property type="entry name" value="Cit_lyase_B"/>
    <property type="match status" value="1"/>
</dbReference>
<feature type="domain" description="HpcH/HpaI aldolase/citrate lyase" evidence="7">
    <location>
        <begin position="5"/>
        <end position="216"/>
    </location>
</feature>
<dbReference type="InterPro" id="IPR040442">
    <property type="entry name" value="Pyrv_kinase-like_dom_sf"/>
</dbReference>
<evidence type="ECO:0000256" key="2">
    <source>
        <dbReference type="ARBA" id="ARBA00005568"/>
    </source>
</evidence>
<dbReference type="RefSeq" id="WP_265269268.1">
    <property type="nucleotide sequence ID" value="NZ_JANFAV010000008.1"/>
</dbReference>
<dbReference type="PANTHER" id="PTHR32308">
    <property type="entry name" value="LYASE BETA SUBUNIT, PUTATIVE (AFU_ORTHOLOGUE AFUA_4G13030)-RELATED"/>
    <property type="match status" value="1"/>
</dbReference>
<dbReference type="GO" id="GO:0000287">
    <property type="term" value="F:magnesium ion binding"/>
    <property type="evidence" value="ECO:0007669"/>
    <property type="project" value="TreeGrafter"/>
</dbReference>
<sequence length="281" mass="29664">MRPRRSALYMPASNVRAIEKARGLDCDVVILDLEDAVSPDQKELAREQAVAAVREGGFGRRELVVRANGLDSEWGAADLAAIAKVRPDAVLLPKVSSPETLREARAALGNGPALWAMIETCRGIVDLPAIVDAAAATGLAVLVLGPNDLAKEMRCRPGEDRAPLLPAISQLVMCARMAGIAALDGVCNTIDDLARVEAECRQGLAWGFDGKTLIHPAQIAPANAVFSPSEEEVAWARTIVAAFDDPANAGRGAIRVSGKMVELLHRDEARRTLAIAAAVAG</sequence>
<dbReference type="Proteomes" id="UP001165565">
    <property type="component" value="Unassembled WGS sequence"/>
</dbReference>
<dbReference type="SUPFAM" id="SSF51621">
    <property type="entry name" value="Phosphoenolpyruvate/pyruvate domain"/>
    <property type="match status" value="1"/>
</dbReference>
<comment type="caution">
    <text evidence="8">The sequence shown here is derived from an EMBL/GenBank/DDBJ whole genome shotgun (WGS) entry which is preliminary data.</text>
</comment>
<keyword evidence="4 6" id="KW-0460">Magnesium</keyword>
<evidence type="ECO:0000313" key="8">
    <source>
        <dbReference type="EMBL" id="MCW6535578.1"/>
    </source>
</evidence>
<feature type="binding site" evidence="5">
    <location>
        <position position="119"/>
    </location>
    <ligand>
        <name>substrate</name>
    </ligand>
</feature>
<dbReference type="EMBL" id="JANFAV010000008">
    <property type="protein sequence ID" value="MCW6535578.1"/>
    <property type="molecule type" value="Genomic_DNA"/>
</dbReference>
<feature type="binding site" evidence="6">
    <location>
        <position position="148"/>
    </location>
    <ligand>
        <name>Mg(2+)</name>
        <dbReference type="ChEBI" id="CHEBI:18420"/>
    </ligand>
</feature>
<keyword evidence="8" id="KW-0456">Lyase</keyword>
<accession>A0AA42CUL6</accession>
<reference evidence="8" key="1">
    <citation type="submission" date="2022-06" db="EMBL/GenBank/DDBJ databases">
        <title>Sphingomonas sp. nov. isolated from rhizosphere soil of tomato.</title>
        <authorList>
            <person name="Dong H."/>
            <person name="Gao R."/>
        </authorList>
    </citation>
    <scope>NUCLEOTIDE SEQUENCE</scope>
    <source>
        <strain evidence="8">MMSM24</strain>
    </source>
</reference>
<dbReference type="GO" id="GO:0016829">
    <property type="term" value="F:lyase activity"/>
    <property type="evidence" value="ECO:0007669"/>
    <property type="project" value="UniProtKB-KW"/>
</dbReference>
<evidence type="ECO:0000256" key="1">
    <source>
        <dbReference type="ARBA" id="ARBA00001946"/>
    </source>
</evidence>
<evidence type="ECO:0000256" key="5">
    <source>
        <dbReference type="PIRSR" id="PIRSR015582-1"/>
    </source>
</evidence>
<feature type="binding site" evidence="5">
    <location>
        <position position="66"/>
    </location>
    <ligand>
        <name>substrate</name>
    </ligand>
</feature>
<dbReference type="PANTHER" id="PTHR32308:SF10">
    <property type="entry name" value="CITRATE LYASE SUBUNIT BETA"/>
    <property type="match status" value="1"/>
</dbReference>
<feature type="binding site" evidence="6">
    <location>
        <position position="119"/>
    </location>
    <ligand>
        <name>Mg(2+)</name>
        <dbReference type="ChEBI" id="CHEBI:18420"/>
    </ligand>
</feature>
<dbReference type="InterPro" id="IPR011206">
    <property type="entry name" value="Citrate_lyase_beta/mcl1/mcl2"/>
</dbReference>
<comment type="cofactor">
    <cofactor evidence="1">
        <name>Mg(2+)</name>
        <dbReference type="ChEBI" id="CHEBI:18420"/>
    </cofactor>
</comment>
<dbReference type="InterPro" id="IPR005000">
    <property type="entry name" value="Aldolase/citrate-lyase_domain"/>
</dbReference>
<gene>
    <name evidence="8" type="ORF">NEE01_12385</name>
</gene>
<protein>
    <submittedName>
        <fullName evidence="8">CoA ester lyase</fullName>
    </submittedName>
</protein>
<comment type="similarity">
    <text evidence="2">Belongs to the HpcH/HpaI aldolase family.</text>
</comment>
<evidence type="ECO:0000313" key="9">
    <source>
        <dbReference type="Proteomes" id="UP001165565"/>
    </source>
</evidence>
<organism evidence="8 9">
    <name type="scientific">Sphingomonas lycopersici</name>
    <dbReference type="NCBI Taxonomy" id="2951807"/>
    <lineage>
        <taxon>Bacteria</taxon>
        <taxon>Pseudomonadati</taxon>
        <taxon>Pseudomonadota</taxon>
        <taxon>Alphaproteobacteria</taxon>
        <taxon>Sphingomonadales</taxon>
        <taxon>Sphingomonadaceae</taxon>
        <taxon>Sphingomonas</taxon>
    </lineage>
</organism>
<name>A0AA42CUL6_9SPHN</name>
<dbReference type="InterPro" id="IPR015813">
    <property type="entry name" value="Pyrv/PenolPyrv_kinase-like_dom"/>
</dbReference>
<dbReference type="Pfam" id="PF03328">
    <property type="entry name" value="HpcH_HpaI"/>
    <property type="match status" value="1"/>
</dbReference>